<dbReference type="Gene3D" id="3.40.50.620">
    <property type="entry name" value="HUPs"/>
    <property type="match status" value="1"/>
</dbReference>
<dbReference type="InterPro" id="IPR011784">
    <property type="entry name" value="SO4_adenylTrfase_ssu"/>
</dbReference>
<evidence type="ECO:0000256" key="7">
    <source>
        <dbReference type="ARBA" id="ARBA00022840"/>
    </source>
</evidence>
<dbReference type="KEGG" id="rpe:RPE_1762"/>
<evidence type="ECO:0000256" key="1">
    <source>
        <dbReference type="ARBA" id="ARBA00008885"/>
    </source>
</evidence>
<organism evidence="12">
    <name type="scientific">Rhodopseudomonas palustris (strain BisA53)</name>
    <dbReference type="NCBI Taxonomy" id="316055"/>
    <lineage>
        <taxon>Bacteria</taxon>
        <taxon>Pseudomonadati</taxon>
        <taxon>Pseudomonadota</taxon>
        <taxon>Alphaproteobacteria</taxon>
        <taxon>Hyphomicrobiales</taxon>
        <taxon>Nitrobacteraceae</taxon>
        <taxon>Rhodopseudomonas</taxon>
    </lineage>
</organism>
<dbReference type="PANTHER" id="PTHR43196:SF1">
    <property type="entry name" value="SULFATE ADENYLYLTRANSFERASE SUBUNIT 2"/>
    <property type="match status" value="1"/>
</dbReference>
<keyword evidence="6" id="KW-0547">Nucleotide-binding</keyword>
<evidence type="ECO:0000256" key="4">
    <source>
        <dbReference type="ARBA" id="ARBA00022679"/>
    </source>
</evidence>
<dbReference type="Pfam" id="PF01507">
    <property type="entry name" value="PAPS_reduct"/>
    <property type="match status" value="1"/>
</dbReference>
<accession>Q07QS4</accession>
<sequence length="296" mass="33118">MVLLTNGSAQSELLRGGAHQGAETPAATAAPSMDHLDQLEAQSIYILREAFARLKKLALLWSLGKDSNVMIWLARKAFFGRVPFPAMHVDTGKKFPEMYAFRDQYSKEWDLDLILEYCPGIESVDPTLPPAARSAARKTEGLKLALAKHGFDGLIAGIRRDEEATRAKERVFSPRGTEGGWDVRDQPPEFWDQFNASPPPGSHLRIHPILHWTEADIWAYTKRENIPIIPLYLSQGGQRYRSLGDADITNPVASTASNIDEILKELDETKVPERAGRALDHETEDAFERLRVAGYL</sequence>
<evidence type="ECO:0000256" key="9">
    <source>
        <dbReference type="ARBA" id="ARBA00031812"/>
    </source>
</evidence>
<reference evidence="12" key="1">
    <citation type="submission" date="2006-09" db="EMBL/GenBank/DDBJ databases">
        <title>Complete sequence of Rhodopseudomonas palustris BisA53.</title>
        <authorList>
            <consortium name="US DOE Joint Genome Institute"/>
            <person name="Copeland A."/>
            <person name="Lucas S."/>
            <person name="Lapidus A."/>
            <person name="Barry K."/>
            <person name="Detter J.C."/>
            <person name="Glavina del Rio T."/>
            <person name="Hammon N."/>
            <person name="Israni S."/>
            <person name="Dalin E."/>
            <person name="Tice H."/>
            <person name="Pitluck S."/>
            <person name="Chain P."/>
            <person name="Malfatti S."/>
            <person name="Shin M."/>
            <person name="Vergez L."/>
            <person name="Schmutz J."/>
            <person name="Larimer F."/>
            <person name="Land M."/>
            <person name="Hauser L."/>
            <person name="Pelletier D.A."/>
            <person name="Kyrpides N."/>
            <person name="Kim E."/>
            <person name="Harwood C.S."/>
            <person name="Oda Y."/>
            <person name="Richardson P."/>
        </authorList>
    </citation>
    <scope>NUCLEOTIDE SEQUENCE [LARGE SCALE GENOMIC DNA]</scope>
    <source>
        <strain evidence="12">BisA53</strain>
    </source>
</reference>
<evidence type="ECO:0000259" key="11">
    <source>
        <dbReference type="Pfam" id="PF01507"/>
    </source>
</evidence>
<evidence type="ECO:0000256" key="10">
    <source>
        <dbReference type="ARBA" id="ARBA00049370"/>
    </source>
</evidence>
<dbReference type="GO" id="GO:0000103">
    <property type="term" value="P:sulfate assimilation"/>
    <property type="evidence" value="ECO:0007669"/>
    <property type="project" value="InterPro"/>
</dbReference>
<dbReference type="SUPFAM" id="SSF52402">
    <property type="entry name" value="Adenine nucleotide alpha hydrolases-like"/>
    <property type="match status" value="1"/>
</dbReference>
<evidence type="ECO:0000256" key="6">
    <source>
        <dbReference type="ARBA" id="ARBA00022741"/>
    </source>
</evidence>
<evidence type="ECO:0000256" key="2">
    <source>
        <dbReference type="ARBA" id="ARBA00012391"/>
    </source>
</evidence>
<dbReference type="InterPro" id="IPR050128">
    <property type="entry name" value="Sulfate_adenylyltrnsfr_sub2"/>
</dbReference>
<dbReference type="HOGENOM" id="CLU_043026_0_0_5"/>
<gene>
    <name evidence="12" type="ordered locus">RPE_1762</name>
</gene>
<protein>
    <recommendedName>
        <fullName evidence="3">Sulfate adenylyltransferase subunit 2</fullName>
        <ecNumber evidence="2">2.7.7.4</ecNumber>
    </recommendedName>
    <alternativeName>
        <fullName evidence="8">ATP-sulfurylase small subunit</fullName>
    </alternativeName>
    <alternativeName>
        <fullName evidence="9">Sulfate adenylate transferase</fullName>
    </alternativeName>
</protein>
<dbReference type="InterPro" id="IPR014729">
    <property type="entry name" value="Rossmann-like_a/b/a_fold"/>
</dbReference>
<proteinExistence type="inferred from homology"/>
<dbReference type="eggNOG" id="COG0175">
    <property type="taxonomic scope" value="Bacteria"/>
</dbReference>
<evidence type="ECO:0000256" key="3">
    <source>
        <dbReference type="ARBA" id="ARBA00022004"/>
    </source>
</evidence>
<name>Q07QS4_RHOP5</name>
<keyword evidence="7" id="KW-0067">ATP-binding</keyword>
<dbReference type="GO" id="GO:0004781">
    <property type="term" value="F:sulfate adenylyltransferase (ATP) activity"/>
    <property type="evidence" value="ECO:0007669"/>
    <property type="project" value="UniProtKB-EC"/>
</dbReference>
<dbReference type="InterPro" id="IPR002500">
    <property type="entry name" value="PAPS_reduct_dom"/>
</dbReference>
<dbReference type="GO" id="GO:0005524">
    <property type="term" value="F:ATP binding"/>
    <property type="evidence" value="ECO:0007669"/>
    <property type="project" value="UniProtKB-KW"/>
</dbReference>
<dbReference type="PANTHER" id="PTHR43196">
    <property type="entry name" value="SULFATE ADENYLYLTRANSFERASE SUBUNIT 2"/>
    <property type="match status" value="1"/>
</dbReference>
<evidence type="ECO:0000256" key="8">
    <source>
        <dbReference type="ARBA" id="ARBA00030256"/>
    </source>
</evidence>
<dbReference type="EMBL" id="CP000463">
    <property type="protein sequence ID" value="ABJ05710.1"/>
    <property type="molecule type" value="Genomic_DNA"/>
</dbReference>
<feature type="domain" description="Phosphoadenosine phosphosulphate reductase" evidence="11">
    <location>
        <begin position="57"/>
        <end position="251"/>
    </location>
</feature>
<evidence type="ECO:0000256" key="5">
    <source>
        <dbReference type="ARBA" id="ARBA00022695"/>
    </source>
</evidence>
<comment type="similarity">
    <text evidence="1">Belongs to the PAPS reductase family. CysD subfamily.</text>
</comment>
<keyword evidence="4 12" id="KW-0808">Transferase</keyword>
<keyword evidence="5 12" id="KW-0548">Nucleotidyltransferase</keyword>
<dbReference type="STRING" id="316055.RPE_1762"/>
<dbReference type="AlphaFoldDB" id="Q07QS4"/>
<dbReference type="EC" id="2.7.7.4" evidence="2"/>
<evidence type="ECO:0000313" key="12">
    <source>
        <dbReference type="EMBL" id="ABJ05710.1"/>
    </source>
</evidence>
<comment type="catalytic activity">
    <reaction evidence="10">
        <text>sulfate + ATP + H(+) = adenosine 5'-phosphosulfate + diphosphate</text>
        <dbReference type="Rhea" id="RHEA:18133"/>
        <dbReference type="ChEBI" id="CHEBI:15378"/>
        <dbReference type="ChEBI" id="CHEBI:16189"/>
        <dbReference type="ChEBI" id="CHEBI:30616"/>
        <dbReference type="ChEBI" id="CHEBI:33019"/>
        <dbReference type="ChEBI" id="CHEBI:58243"/>
        <dbReference type="EC" id="2.7.7.4"/>
    </reaction>
</comment>
<dbReference type="NCBIfam" id="NF003587">
    <property type="entry name" value="PRK05253.1"/>
    <property type="match status" value="1"/>
</dbReference>
<dbReference type="PIRSF" id="PIRSF002936">
    <property type="entry name" value="CysDAde_trans"/>
    <property type="match status" value="1"/>
</dbReference>